<feature type="region of interest" description="Disordered" evidence="11">
    <location>
        <begin position="1"/>
        <end position="69"/>
    </location>
</feature>
<keyword evidence="7" id="KW-0963">Cytoplasm</keyword>
<organism evidence="13 14">
    <name type="scientific">Aplosporella prunicola CBS 121167</name>
    <dbReference type="NCBI Taxonomy" id="1176127"/>
    <lineage>
        <taxon>Eukaryota</taxon>
        <taxon>Fungi</taxon>
        <taxon>Dikarya</taxon>
        <taxon>Ascomycota</taxon>
        <taxon>Pezizomycotina</taxon>
        <taxon>Dothideomycetes</taxon>
        <taxon>Dothideomycetes incertae sedis</taxon>
        <taxon>Botryosphaeriales</taxon>
        <taxon>Aplosporellaceae</taxon>
        <taxon>Aplosporella</taxon>
    </lineage>
</organism>
<evidence type="ECO:0000313" key="14">
    <source>
        <dbReference type="Proteomes" id="UP000799438"/>
    </source>
</evidence>
<evidence type="ECO:0000256" key="2">
    <source>
        <dbReference type="ARBA" id="ARBA00004287"/>
    </source>
</evidence>
<comment type="similarity">
    <text evidence="4">Belongs to the sorting nexin family.</text>
</comment>
<dbReference type="Pfam" id="PF00787">
    <property type="entry name" value="PX"/>
    <property type="match status" value="1"/>
</dbReference>
<dbReference type="GeneID" id="54300893"/>
<dbReference type="InterPro" id="IPR027267">
    <property type="entry name" value="AH/BAR_dom_sf"/>
</dbReference>
<evidence type="ECO:0000256" key="8">
    <source>
        <dbReference type="ARBA" id="ARBA00022927"/>
    </source>
</evidence>
<dbReference type="SUPFAM" id="SSF64268">
    <property type="entry name" value="PX domain"/>
    <property type="match status" value="1"/>
</dbReference>
<dbReference type="InterPro" id="IPR036871">
    <property type="entry name" value="PX_dom_sf"/>
</dbReference>
<dbReference type="GO" id="GO:0006623">
    <property type="term" value="P:protein targeting to vacuole"/>
    <property type="evidence" value="ECO:0007669"/>
    <property type="project" value="TreeGrafter"/>
</dbReference>
<evidence type="ECO:0000256" key="10">
    <source>
        <dbReference type="SAM" id="Coils"/>
    </source>
</evidence>
<protein>
    <recommendedName>
        <fullName evidence="5">Sorting nexin MVP1</fullName>
    </recommendedName>
</protein>
<dbReference type="Pfam" id="PF19566">
    <property type="entry name" value="Snx8_BAR_dom"/>
    <property type="match status" value="1"/>
</dbReference>
<dbReference type="FunFam" id="3.30.1520.10:FF:000037">
    <property type="entry name" value="Sorting nexin mvp-1"/>
    <property type="match status" value="1"/>
</dbReference>
<dbReference type="GO" id="GO:0032266">
    <property type="term" value="F:phosphatidylinositol-3-phosphate binding"/>
    <property type="evidence" value="ECO:0007669"/>
    <property type="project" value="TreeGrafter"/>
</dbReference>
<dbReference type="PANTHER" id="PTHR47554:SF1">
    <property type="entry name" value="SORTING NEXIN MVP1"/>
    <property type="match status" value="1"/>
</dbReference>
<evidence type="ECO:0000256" key="6">
    <source>
        <dbReference type="ARBA" id="ARBA00022448"/>
    </source>
</evidence>
<dbReference type="RefSeq" id="XP_033394364.1">
    <property type="nucleotide sequence ID" value="XM_033543396.1"/>
</dbReference>
<dbReference type="CDD" id="cd07597">
    <property type="entry name" value="BAR_SNX8"/>
    <property type="match status" value="1"/>
</dbReference>
<dbReference type="Proteomes" id="UP000799438">
    <property type="component" value="Unassembled WGS sequence"/>
</dbReference>
<evidence type="ECO:0000256" key="1">
    <source>
        <dbReference type="ARBA" id="ARBA00002474"/>
    </source>
</evidence>
<dbReference type="OrthoDB" id="10064318at2759"/>
<dbReference type="SMART" id="SM00312">
    <property type="entry name" value="PX"/>
    <property type="match status" value="1"/>
</dbReference>
<keyword evidence="9" id="KW-0472">Membrane</keyword>
<evidence type="ECO:0000256" key="9">
    <source>
        <dbReference type="ARBA" id="ARBA00023136"/>
    </source>
</evidence>
<accession>A0A6A6B771</accession>
<feature type="compositionally biased region" description="Polar residues" evidence="11">
    <location>
        <begin position="26"/>
        <end position="47"/>
    </location>
</feature>
<dbReference type="PROSITE" id="PS50195">
    <property type="entry name" value="PX"/>
    <property type="match status" value="1"/>
</dbReference>
<dbReference type="InterPro" id="IPR045734">
    <property type="entry name" value="Snx8_BAR_dom"/>
</dbReference>
<reference evidence="13" key="1">
    <citation type="journal article" date="2020" name="Stud. Mycol.">
        <title>101 Dothideomycetes genomes: a test case for predicting lifestyles and emergence of pathogens.</title>
        <authorList>
            <person name="Haridas S."/>
            <person name="Albert R."/>
            <person name="Binder M."/>
            <person name="Bloem J."/>
            <person name="Labutti K."/>
            <person name="Salamov A."/>
            <person name="Andreopoulos B."/>
            <person name="Baker S."/>
            <person name="Barry K."/>
            <person name="Bills G."/>
            <person name="Bluhm B."/>
            <person name="Cannon C."/>
            <person name="Castanera R."/>
            <person name="Culley D."/>
            <person name="Daum C."/>
            <person name="Ezra D."/>
            <person name="Gonzalez J."/>
            <person name="Henrissat B."/>
            <person name="Kuo A."/>
            <person name="Liang C."/>
            <person name="Lipzen A."/>
            <person name="Lutzoni F."/>
            <person name="Magnuson J."/>
            <person name="Mondo S."/>
            <person name="Nolan M."/>
            <person name="Ohm R."/>
            <person name="Pangilinan J."/>
            <person name="Park H.-J."/>
            <person name="Ramirez L."/>
            <person name="Alfaro M."/>
            <person name="Sun H."/>
            <person name="Tritt A."/>
            <person name="Yoshinaga Y."/>
            <person name="Zwiers L.-H."/>
            <person name="Turgeon B."/>
            <person name="Goodwin S."/>
            <person name="Spatafora J."/>
            <person name="Crous P."/>
            <person name="Grigoriev I."/>
        </authorList>
    </citation>
    <scope>NUCLEOTIDE SEQUENCE</scope>
    <source>
        <strain evidence="13">CBS 121167</strain>
    </source>
</reference>
<dbReference type="Gene3D" id="1.20.1270.60">
    <property type="entry name" value="Arfaptin homology (AH) domain/BAR domain"/>
    <property type="match status" value="1"/>
</dbReference>
<dbReference type="EMBL" id="ML995495">
    <property type="protein sequence ID" value="KAF2138651.1"/>
    <property type="molecule type" value="Genomic_DNA"/>
</dbReference>
<evidence type="ECO:0000256" key="3">
    <source>
        <dbReference type="ARBA" id="ARBA00004496"/>
    </source>
</evidence>
<dbReference type="GO" id="GO:0016020">
    <property type="term" value="C:membrane"/>
    <property type="evidence" value="ECO:0007669"/>
    <property type="project" value="UniProtKB-SubCell"/>
</dbReference>
<dbReference type="InterPro" id="IPR035704">
    <property type="entry name" value="SNX8/Mvp1_PX"/>
</dbReference>
<evidence type="ECO:0000259" key="12">
    <source>
        <dbReference type="PROSITE" id="PS50195"/>
    </source>
</evidence>
<dbReference type="GO" id="GO:0042147">
    <property type="term" value="P:retrograde transport, endosome to Golgi"/>
    <property type="evidence" value="ECO:0007669"/>
    <property type="project" value="InterPro"/>
</dbReference>
<evidence type="ECO:0000256" key="4">
    <source>
        <dbReference type="ARBA" id="ARBA00010883"/>
    </source>
</evidence>
<sequence>MSLFGTSPDNDRPRSALFADDLASAGSESPPRSVSRLANTTTSSVAGTTLFADDDDPGASSPWALPTPRQRTSNLQALLPAGAAVPSSYGAAFEAVMAAGARFGGGAGLTGVRRVLSASGLAPDEQRQVLDLVVPEGRLESGLGRAEFNVLCALVGLAREGEDVSLDGVDARRDEDEEEQVANVLPAADLPEPHLDVALLREPVDDDNNNNNNNDYLAPPPPPSGMATTPPVGADATGTLKHAPITPTTRKTSFGLDADPWNSPDLHKGHTHRVEQANATLSGANGHHSVGSVNARPAGAVSATDDRPEDAAWGGGGFGAGTTTSSSGVFGAPVGNAVMVGESGMAAAAVAGGEGGDGAVANAASPDADLVGLGRVLGGDPLSESTTTGPDEVVTVAVIPEKEGIFLFQHRNYQVTSVRRNAKVVRRYSDFVWLLDCLHKRYPFRQLPLLPPKRVSINGNYIATDASFVEKRRRGLARFANALVRHPVLSQEQLVIMFLTVPTELAAWRKQAQLNLQDEFAGQTTLPPGLEDALSPQLNELFERVRAGVKKSAETYIALCTLVERLAKRNEAMAADHMRASLALQTLASSSAATYAAEPADVAALNAGLGATARQLGGAQSLLEDEARAWDEGVLEDLKRQRDGLVALRELFERRDRLDRDNIPALEKKIKSAEGKLDALAKKPAELVKPGERERVEESIVRDKQAIVAAHARSVLVKQALRDELRWARQGQLHVARWVQDWTAERVKYAELQADGWRVLGEELEGVLGGGA</sequence>
<evidence type="ECO:0000256" key="11">
    <source>
        <dbReference type="SAM" id="MobiDB-lite"/>
    </source>
</evidence>
<evidence type="ECO:0000256" key="7">
    <source>
        <dbReference type="ARBA" id="ARBA00022490"/>
    </source>
</evidence>
<dbReference type="InterPro" id="IPR001683">
    <property type="entry name" value="PX_dom"/>
</dbReference>
<keyword evidence="10" id="KW-0175">Coiled coil</keyword>
<feature type="coiled-coil region" evidence="10">
    <location>
        <begin position="635"/>
        <end position="683"/>
    </location>
</feature>
<dbReference type="GO" id="GO:0005768">
    <property type="term" value="C:endosome"/>
    <property type="evidence" value="ECO:0007669"/>
    <property type="project" value="TreeGrafter"/>
</dbReference>
<dbReference type="GO" id="GO:0005829">
    <property type="term" value="C:cytosol"/>
    <property type="evidence" value="ECO:0007669"/>
    <property type="project" value="GOC"/>
</dbReference>
<dbReference type="Gene3D" id="3.30.1520.10">
    <property type="entry name" value="Phox-like domain"/>
    <property type="match status" value="1"/>
</dbReference>
<gene>
    <name evidence="13" type="ORF">K452DRAFT_311139</name>
</gene>
<name>A0A6A6B771_9PEZI</name>
<keyword evidence="6" id="KW-0813">Transport</keyword>
<feature type="domain" description="PX" evidence="12">
    <location>
        <begin position="391"/>
        <end position="505"/>
    </location>
</feature>
<comment type="function">
    <text evidence="1">Required for vacuolar protein sorting.</text>
</comment>
<evidence type="ECO:0000256" key="5">
    <source>
        <dbReference type="ARBA" id="ARBA00014268"/>
    </source>
</evidence>
<keyword evidence="14" id="KW-1185">Reference proteome</keyword>
<dbReference type="InterPro" id="IPR028662">
    <property type="entry name" value="SNX8/Mvp1"/>
</dbReference>
<feature type="region of interest" description="Disordered" evidence="11">
    <location>
        <begin position="203"/>
        <end position="231"/>
    </location>
</feature>
<dbReference type="AlphaFoldDB" id="A0A6A6B771"/>
<dbReference type="CDD" id="cd06866">
    <property type="entry name" value="PX_SNX8_Mvp1p_like"/>
    <property type="match status" value="1"/>
</dbReference>
<proteinExistence type="inferred from homology"/>
<keyword evidence="8" id="KW-0653">Protein transport</keyword>
<evidence type="ECO:0000313" key="13">
    <source>
        <dbReference type="EMBL" id="KAF2138651.1"/>
    </source>
</evidence>
<dbReference type="PANTHER" id="PTHR47554">
    <property type="entry name" value="SORTING NEXIN MVP1"/>
    <property type="match status" value="1"/>
</dbReference>
<comment type="subcellular location">
    <subcellularLocation>
        <location evidence="3">Cytoplasm</location>
    </subcellularLocation>
    <subcellularLocation>
        <location evidence="2">Membrane</location>
        <topology evidence="2">Peripheral membrane protein</topology>
        <orientation evidence="2">Cytoplasmic side</orientation>
    </subcellularLocation>
</comment>